<gene>
    <name evidence="2" type="ORF">BET01_11855</name>
</gene>
<keyword evidence="2" id="KW-0378">Hydrolase</keyword>
<dbReference type="GO" id="GO:0017171">
    <property type="term" value="F:serine hydrolase activity"/>
    <property type="evidence" value="ECO:0007669"/>
    <property type="project" value="TreeGrafter"/>
</dbReference>
<dbReference type="InterPro" id="IPR029058">
    <property type="entry name" value="AB_hydrolase_fold"/>
</dbReference>
<dbReference type="Pfam" id="PF00561">
    <property type="entry name" value="Abhydrolase_1"/>
    <property type="match status" value="1"/>
</dbReference>
<evidence type="ECO:0000313" key="2">
    <source>
        <dbReference type="EMBL" id="RKD28219.1"/>
    </source>
</evidence>
<dbReference type="EMBL" id="MCIA01000035">
    <property type="protein sequence ID" value="RKD28219.1"/>
    <property type="molecule type" value="Genomic_DNA"/>
</dbReference>
<dbReference type="SUPFAM" id="SSF53474">
    <property type="entry name" value="alpha/beta-Hydrolases"/>
    <property type="match status" value="1"/>
</dbReference>
<dbReference type="InterPro" id="IPR000073">
    <property type="entry name" value="AB_hydrolase_1"/>
</dbReference>
<dbReference type="PANTHER" id="PTHR46331">
    <property type="entry name" value="VALACYCLOVIR HYDROLASE"/>
    <property type="match status" value="1"/>
</dbReference>
<evidence type="ECO:0000259" key="1">
    <source>
        <dbReference type="Pfam" id="PF00561"/>
    </source>
</evidence>
<dbReference type="OrthoDB" id="9776303at2"/>
<accession>A0A419SSJ3</accession>
<dbReference type="PANTHER" id="PTHR46331:SF2">
    <property type="entry name" value="VALACYCLOVIR HYDROLASE"/>
    <property type="match status" value="1"/>
</dbReference>
<feature type="domain" description="AB hydrolase-1" evidence="1">
    <location>
        <begin position="19"/>
        <end position="132"/>
    </location>
</feature>
<reference evidence="2 3" key="1">
    <citation type="submission" date="2016-08" db="EMBL/GenBank/DDBJ databases">
        <title>A new outlook on sporulation: Clostridium algidixylanolyticum.</title>
        <authorList>
            <person name="Poppleton D.I."/>
            <person name="Gribaldo S."/>
        </authorList>
    </citation>
    <scope>NUCLEOTIDE SEQUENCE [LARGE SCALE GENOMIC DNA]</scope>
    <source>
        <strain evidence="2 3">SPL73</strain>
    </source>
</reference>
<keyword evidence="3" id="KW-1185">Reference proteome</keyword>
<organism evidence="2 3">
    <name type="scientific">Lacrimispora algidixylanolytica</name>
    <dbReference type="NCBI Taxonomy" id="94868"/>
    <lineage>
        <taxon>Bacteria</taxon>
        <taxon>Bacillati</taxon>
        <taxon>Bacillota</taxon>
        <taxon>Clostridia</taxon>
        <taxon>Lachnospirales</taxon>
        <taxon>Lachnospiraceae</taxon>
        <taxon>Lacrimispora</taxon>
    </lineage>
</organism>
<comment type="caution">
    <text evidence="2">The sequence shown here is derived from an EMBL/GenBank/DDBJ whole genome shotgun (WGS) entry which is preliminary data.</text>
</comment>
<sequence length="223" mass="25353">MYIDVNGVTLYYEVSGSGPAIVLVHGNAQDHRIFLETAQKLNQDYTVYLLDSRCHGKSSRVKKLGYEEMAKDVAEFTKKLDLKDPCFCGYSDGGIVGLLLGIRYPGLFKKLILCGANSHPQGMKRLWLKLFALTEKFTFDHRRSMIQTEPRITAKELGQISAPTMILAGQWDMVKEAHTRYLASNIRHSILRILPREGHGSYIVHSEKLYYIIKKFLAAPMQQ</sequence>
<dbReference type="RefSeq" id="WP_120198848.1">
    <property type="nucleotide sequence ID" value="NZ_MCIA01000035.1"/>
</dbReference>
<proteinExistence type="predicted"/>
<name>A0A419SSJ3_9FIRM</name>
<evidence type="ECO:0000313" key="3">
    <source>
        <dbReference type="Proteomes" id="UP000284277"/>
    </source>
</evidence>
<dbReference type="Gene3D" id="3.40.50.1820">
    <property type="entry name" value="alpha/beta hydrolase"/>
    <property type="match status" value="1"/>
</dbReference>
<dbReference type="AlphaFoldDB" id="A0A419SSJ3"/>
<dbReference type="Proteomes" id="UP000284277">
    <property type="component" value="Unassembled WGS sequence"/>
</dbReference>
<protein>
    <submittedName>
        <fullName evidence="2">Alpha/beta hydrolase</fullName>
    </submittedName>
</protein>